<dbReference type="PANTHER" id="PTHR47197">
    <property type="entry name" value="PROTEIN NIRF"/>
    <property type="match status" value="1"/>
</dbReference>
<dbReference type="InterPro" id="IPR011964">
    <property type="entry name" value="YVTN_b-propeller_repeat"/>
</dbReference>
<reference evidence="1" key="1">
    <citation type="submission" date="2018-05" db="EMBL/GenBank/DDBJ databases">
        <authorList>
            <person name="Lanie J.A."/>
            <person name="Ng W.-L."/>
            <person name="Kazmierczak K.M."/>
            <person name="Andrzejewski T.M."/>
            <person name="Davidsen T.M."/>
            <person name="Wayne K.J."/>
            <person name="Tettelin H."/>
            <person name="Glass J.I."/>
            <person name="Rusch D."/>
            <person name="Podicherti R."/>
            <person name="Tsui H.-C.T."/>
            <person name="Winkler M.E."/>
        </authorList>
    </citation>
    <scope>NUCLEOTIDE SEQUENCE</scope>
</reference>
<proteinExistence type="predicted"/>
<dbReference type="InterPro" id="IPR015943">
    <property type="entry name" value="WD40/YVTN_repeat-like_dom_sf"/>
</dbReference>
<evidence type="ECO:0000313" key="1">
    <source>
        <dbReference type="EMBL" id="SVB96509.1"/>
    </source>
</evidence>
<dbReference type="InterPro" id="IPR011048">
    <property type="entry name" value="Haem_d1_sf"/>
</dbReference>
<dbReference type="Gene3D" id="2.60.40.4070">
    <property type="match status" value="1"/>
</dbReference>
<evidence type="ECO:0008006" key="2">
    <source>
        <dbReference type="Google" id="ProtNLM"/>
    </source>
</evidence>
<dbReference type="PANTHER" id="PTHR47197:SF3">
    <property type="entry name" value="DIHYDRO-HEME D1 DEHYDROGENASE"/>
    <property type="match status" value="1"/>
</dbReference>
<dbReference type="EMBL" id="UINC01066131">
    <property type="protein sequence ID" value="SVB96509.1"/>
    <property type="molecule type" value="Genomic_DNA"/>
</dbReference>
<feature type="non-terminal residue" evidence="1">
    <location>
        <position position="1"/>
    </location>
</feature>
<name>A0A382IB85_9ZZZZ</name>
<dbReference type="AlphaFoldDB" id="A0A382IB85"/>
<accession>A0A382IB85</accession>
<sequence length="217" mass="23059">DDETRAVSTVDLGVQGTFAVLAHPTRDLLFLTAHLDGLLLVLEASSGAIIDQVGVGNDPRGLSLSPDGERLYVTSASSDEIHVIDTGTTQILGVYQAAGGPRGIAVVESPDVETVIVEDTTQPTTWALSALYPNPFNPEVQLELIAGGPGTAHLFVYNVLGQRVGSVPLMPAVQAGRRLVVRWDGRDHDGHTVATGVYVFVVDTPEGRLMRKGLLMR</sequence>
<protein>
    <recommendedName>
        <fullName evidence="2">FlgD Ig-like domain-containing protein</fullName>
    </recommendedName>
</protein>
<dbReference type="Gene3D" id="2.130.10.10">
    <property type="entry name" value="YVTN repeat-like/Quinoprotein amine dehydrogenase"/>
    <property type="match status" value="1"/>
</dbReference>
<dbReference type="SUPFAM" id="SSF51004">
    <property type="entry name" value="C-terminal (heme d1) domain of cytochrome cd1-nitrite reductase"/>
    <property type="match status" value="1"/>
</dbReference>
<organism evidence="1">
    <name type="scientific">marine metagenome</name>
    <dbReference type="NCBI Taxonomy" id="408172"/>
    <lineage>
        <taxon>unclassified sequences</taxon>
        <taxon>metagenomes</taxon>
        <taxon>ecological metagenomes</taxon>
    </lineage>
</organism>
<gene>
    <name evidence="1" type="ORF">METZ01_LOCUS249363</name>
</gene>
<dbReference type="InterPro" id="IPR051200">
    <property type="entry name" value="Host-pathogen_enzymatic-act"/>
</dbReference>
<dbReference type="NCBIfam" id="TIGR02276">
    <property type="entry name" value="beta_rpt_yvtn"/>
    <property type="match status" value="1"/>
</dbReference>